<gene>
    <name evidence="1" type="ORF">XELAEV_18012210mg</name>
</gene>
<reference evidence="2" key="1">
    <citation type="journal article" date="2016" name="Nature">
        <title>Genome evolution in the allotetraploid frog Xenopus laevis.</title>
        <authorList>
            <person name="Session A.M."/>
            <person name="Uno Y."/>
            <person name="Kwon T."/>
            <person name="Chapman J.A."/>
            <person name="Toyoda A."/>
            <person name="Takahashi S."/>
            <person name="Fukui A."/>
            <person name="Hikosaka A."/>
            <person name="Suzuki A."/>
            <person name="Kondo M."/>
            <person name="van Heeringen S.J."/>
            <person name="Quigley I."/>
            <person name="Heinz S."/>
            <person name="Ogino H."/>
            <person name="Ochi H."/>
            <person name="Hellsten U."/>
            <person name="Lyons J.B."/>
            <person name="Simakov O."/>
            <person name="Putnam N."/>
            <person name="Stites J."/>
            <person name="Kuroki Y."/>
            <person name="Tanaka T."/>
            <person name="Michiue T."/>
            <person name="Watanabe M."/>
            <person name="Bogdanovic O."/>
            <person name="Lister R."/>
            <person name="Georgiou G."/>
            <person name="Paranjpe S.S."/>
            <person name="van Kruijsbergen I."/>
            <person name="Shu S."/>
            <person name="Carlson J."/>
            <person name="Kinoshita T."/>
            <person name="Ohta Y."/>
            <person name="Mawaribuchi S."/>
            <person name="Jenkins J."/>
            <person name="Grimwood J."/>
            <person name="Schmutz J."/>
            <person name="Mitros T."/>
            <person name="Mozaffari S.V."/>
            <person name="Suzuki Y."/>
            <person name="Haramoto Y."/>
            <person name="Yamamoto T.S."/>
            <person name="Takagi C."/>
            <person name="Heald R."/>
            <person name="Miller K."/>
            <person name="Haudenschild C."/>
            <person name="Kitzman J."/>
            <person name="Nakayama T."/>
            <person name="Izutsu Y."/>
            <person name="Robert J."/>
            <person name="Fortriede J."/>
            <person name="Burns K."/>
            <person name="Lotay V."/>
            <person name="Karimi K."/>
            <person name="Yasuoka Y."/>
            <person name="Dichmann D.S."/>
            <person name="Flajnik M.F."/>
            <person name="Houston D.W."/>
            <person name="Shendure J."/>
            <person name="DuPasquier L."/>
            <person name="Vize P.D."/>
            <person name="Zorn A.M."/>
            <person name="Ito M."/>
            <person name="Marcotte E.M."/>
            <person name="Wallingford J.B."/>
            <person name="Ito Y."/>
            <person name="Asashima M."/>
            <person name="Ueno N."/>
            <person name="Matsuda Y."/>
            <person name="Veenstra G.J."/>
            <person name="Fujiyama A."/>
            <person name="Harland R.M."/>
            <person name="Taira M."/>
            <person name="Rokhsar D.S."/>
        </authorList>
    </citation>
    <scope>NUCLEOTIDE SEQUENCE [LARGE SCALE GENOMIC DNA]</scope>
    <source>
        <strain evidence="2">J</strain>
    </source>
</reference>
<feature type="non-terminal residue" evidence="1">
    <location>
        <position position="1"/>
    </location>
</feature>
<name>A0A974DMN5_XENLA</name>
<dbReference type="Proteomes" id="UP000694892">
    <property type="component" value="Chromosome 2L"/>
</dbReference>
<dbReference type="AlphaFoldDB" id="A0A974DMN5"/>
<proteinExistence type="predicted"/>
<organism evidence="1 2">
    <name type="scientific">Xenopus laevis</name>
    <name type="common">African clawed frog</name>
    <dbReference type="NCBI Taxonomy" id="8355"/>
    <lineage>
        <taxon>Eukaryota</taxon>
        <taxon>Metazoa</taxon>
        <taxon>Chordata</taxon>
        <taxon>Craniata</taxon>
        <taxon>Vertebrata</taxon>
        <taxon>Euteleostomi</taxon>
        <taxon>Amphibia</taxon>
        <taxon>Batrachia</taxon>
        <taxon>Anura</taxon>
        <taxon>Pipoidea</taxon>
        <taxon>Pipidae</taxon>
        <taxon>Xenopodinae</taxon>
        <taxon>Xenopus</taxon>
        <taxon>Xenopus</taxon>
    </lineage>
</organism>
<evidence type="ECO:0000313" key="2">
    <source>
        <dbReference type="Proteomes" id="UP000694892"/>
    </source>
</evidence>
<accession>A0A974DMN5</accession>
<evidence type="ECO:0000313" key="1">
    <source>
        <dbReference type="EMBL" id="OCT94537.1"/>
    </source>
</evidence>
<dbReference type="EMBL" id="CM004468">
    <property type="protein sequence ID" value="OCT94537.1"/>
    <property type="molecule type" value="Genomic_DNA"/>
</dbReference>
<sequence>QIVEVESVLFHPRSASLDIGSTQIMSHINRNGEGHDLRKADSNPCLSNIIMPAICKGVKKKHMNGAMQILFASVLPLYIKNNQTGTHAREALHHYVQHYNLLHPSLYFQIVCVGNLQPSPKIASLLSK</sequence>
<protein>
    <submittedName>
        <fullName evidence="1">Uncharacterized protein</fullName>
    </submittedName>
</protein>